<dbReference type="KEGG" id="lfa:LFA_1846"/>
<feature type="domain" description="Zeta toxin" evidence="3">
    <location>
        <begin position="116"/>
        <end position="189"/>
    </location>
</feature>
<sequence length="213" mass="24634">MPGITRTEFIEICNAMIEKTRNKIAVINQLSGYVKFHKALRNEHYLEDIRDCLEQTRDEEIELKHDIIEQSGIGNCREVAEYLLVEIVRELKKYGAQATIKIIKSSEIDHVYNEVIIYDGSLVGQKYLDTATHLKQVGYKIYLIYIQIPEKIAKERALKRYQKTGRYVSGDFIGYTSQHIEQSFTKMKPLLDGYIIIDGATGAIIEKNNFIMH</sequence>
<evidence type="ECO:0000313" key="5">
    <source>
        <dbReference type="Proteomes" id="UP000032430"/>
    </source>
</evidence>
<accession>A0A098G434</accession>
<dbReference type="GO" id="GO:0005524">
    <property type="term" value="F:ATP binding"/>
    <property type="evidence" value="ECO:0007669"/>
    <property type="project" value="UniProtKB-KW"/>
</dbReference>
<dbReference type="EMBL" id="LN614827">
    <property type="protein sequence ID" value="CEG57243.1"/>
    <property type="molecule type" value="Genomic_DNA"/>
</dbReference>
<protein>
    <submittedName>
        <fullName evidence="4">Putative Zeta toxin</fullName>
    </submittedName>
</protein>
<reference evidence="5" key="1">
    <citation type="submission" date="2014-09" db="EMBL/GenBank/DDBJ databases">
        <authorList>
            <person name="Gomez-Valero L."/>
        </authorList>
    </citation>
    <scope>NUCLEOTIDE SEQUENCE [LARGE SCALE GENOMIC DNA]</scope>
    <source>
        <strain evidence="5">ATCC700992</strain>
    </source>
</reference>
<dbReference type="GO" id="GO:0016301">
    <property type="term" value="F:kinase activity"/>
    <property type="evidence" value="ECO:0007669"/>
    <property type="project" value="InterPro"/>
</dbReference>
<dbReference type="STRING" id="1212491.LFA_1846"/>
<dbReference type="InterPro" id="IPR010488">
    <property type="entry name" value="Zeta_toxin_domain"/>
</dbReference>
<dbReference type="HOGENOM" id="CLU_1293052_0_0_6"/>
<dbReference type="Gene3D" id="3.40.50.300">
    <property type="entry name" value="P-loop containing nucleotide triphosphate hydrolases"/>
    <property type="match status" value="1"/>
</dbReference>
<keyword evidence="2" id="KW-0067">ATP-binding</keyword>
<dbReference type="OrthoDB" id="5650359at2"/>
<dbReference type="Proteomes" id="UP000032430">
    <property type="component" value="Chromosome I"/>
</dbReference>
<keyword evidence="1" id="KW-0547">Nucleotide-binding</keyword>
<dbReference type="AlphaFoldDB" id="A0A098G434"/>
<gene>
    <name evidence="4" type="ORF">LFA_1846</name>
</gene>
<evidence type="ECO:0000259" key="3">
    <source>
        <dbReference type="Pfam" id="PF06414"/>
    </source>
</evidence>
<keyword evidence="5" id="KW-1185">Reference proteome</keyword>
<dbReference type="Pfam" id="PF06414">
    <property type="entry name" value="Zeta_toxin"/>
    <property type="match status" value="1"/>
</dbReference>
<name>A0A098G434_9GAMM</name>
<evidence type="ECO:0000256" key="2">
    <source>
        <dbReference type="ARBA" id="ARBA00022840"/>
    </source>
</evidence>
<dbReference type="InterPro" id="IPR027417">
    <property type="entry name" value="P-loop_NTPase"/>
</dbReference>
<dbReference type="RefSeq" id="WP_045095774.1">
    <property type="nucleotide sequence ID" value="NZ_LN614827.1"/>
</dbReference>
<organism evidence="4 5">
    <name type="scientific">Legionella fallonii LLAP-10</name>
    <dbReference type="NCBI Taxonomy" id="1212491"/>
    <lineage>
        <taxon>Bacteria</taxon>
        <taxon>Pseudomonadati</taxon>
        <taxon>Pseudomonadota</taxon>
        <taxon>Gammaproteobacteria</taxon>
        <taxon>Legionellales</taxon>
        <taxon>Legionellaceae</taxon>
        <taxon>Legionella</taxon>
    </lineage>
</organism>
<proteinExistence type="predicted"/>
<evidence type="ECO:0000256" key="1">
    <source>
        <dbReference type="ARBA" id="ARBA00022741"/>
    </source>
</evidence>
<evidence type="ECO:0000313" key="4">
    <source>
        <dbReference type="EMBL" id="CEG57243.1"/>
    </source>
</evidence>